<feature type="compositionally biased region" description="Polar residues" evidence="10">
    <location>
        <begin position="157"/>
        <end position="168"/>
    </location>
</feature>
<feature type="region of interest" description="Disordered" evidence="10">
    <location>
        <begin position="149"/>
        <end position="183"/>
    </location>
</feature>
<name>A0AAD5YNV9_9AGAR</name>
<comment type="similarity">
    <text evidence="3">Belongs to the YPT35 family.</text>
</comment>
<dbReference type="InterPro" id="IPR001683">
    <property type="entry name" value="PX_dom"/>
</dbReference>
<keyword evidence="6" id="KW-0472">Membrane</keyword>
<dbReference type="Gene3D" id="3.30.1520.10">
    <property type="entry name" value="Phox-like domain"/>
    <property type="match status" value="1"/>
</dbReference>
<evidence type="ECO:0000256" key="4">
    <source>
        <dbReference type="ARBA" id="ARBA00022554"/>
    </source>
</evidence>
<gene>
    <name evidence="12" type="ORF">NP233_g7570</name>
</gene>
<proteinExistence type="inferred from homology"/>
<evidence type="ECO:0000256" key="10">
    <source>
        <dbReference type="SAM" id="MobiDB-lite"/>
    </source>
</evidence>
<evidence type="ECO:0000313" key="13">
    <source>
        <dbReference type="Proteomes" id="UP001213000"/>
    </source>
</evidence>
<evidence type="ECO:0000256" key="3">
    <source>
        <dbReference type="ARBA" id="ARBA00007426"/>
    </source>
</evidence>
<organism evidence="12 13">
    <name type="scientific">Leucocoprinus birnbaumii</name>
    <dbReference type="NCBI Taxonomy" id="56174"/>
    <lineage>
        <taxon>Eukaryota</taxon>
        <taxon>Fungi</taxon>
        <taxon>Dikarya</taxon>
        <taxon>Basidiomycota</taxon>
        <taxon>Agaricomycotina</taxon>
        <taxon>Agaricomycetes</taxon>
        <taxon>Agaricomycetidae</taxon>
        <taxon>Agaricales</taxon>
        <taxon>Agaricineae</taxon>
        <taxon>Agaricaceae</taxon>
        <taxon>Leucocoprinus</taxon>
    </lineage>
</organism>
<sequence>MLLSLVPIQWSNELILSLLIGPHSNIPLGSLGRFADTEIYGRREEVRIFDFGICCCAPIASSEVVQYPCYFKAEKEIHQDIYELRTSYDVHQPFDTTLALDDWASFTLNAYTNYDHSPSIHAAAAAGFPTRSLSPPGPKSSTNKANVLQIQIPPPRRSTTQLNSDETPSPTPLPGPESAPIHPFANSNAKLELLPPSSAGFGGIDIEEEARLYDELRRTAKLELPPVLPSNRRRIRRMSSPPPPSIRSSDIFLADNTGMSKSKSFAQDVSITGWSSVGDAPPTSAGMRKNLKAVAHGNGMLWFTPYLTGTTIHSLKRYTSFVELDNALRKTLPRHLTPSIPPLPPKNPLARFRPAFLDRRRRLLQFWLANVLLHPEIGGVEVVKKWVID</sequence>
<evidence type="ECO:0000256" key="2">
    <source>
        <dbReference type="ARBA" id="ARBA00004177"/>
    </source>
</evidence>
<comment type="caution">
    <text evidence="12">The sequence shown here is derived from an EMBL/GenBank/DDBJ whole genome shotgun (WGS) entry which is preliminary data.</text>
</comment>
<dbReference type="CDD" id="cd07280">
    <property type="entry name" value="PX_YPT35"/>
    <property type="match status" value="1"/>
</dbReference>
<evidence type="ECO:0000256" key="6">
    <source>
        <dbReference type="ARBA" id="ARBA00023136"/>
    </source>
</evidence>
<reference evidence="12" key="1">
    <citation type="submission" date="2022-07" db="EMBL/GenBank/DDBJ databases">
        <title>Genome Sequence of Leucocoprinus birnbaumii.</title>
        <authorList>
            <person name="Buettner E."/>
        </authorList>
    </citation>
    <scope>NUCLEOTIDE SEQUENCE</scope>
    <source>
        <strain evidence="12">VT141</strain>
    </source>
</reference>
<evidence type="ECO:0000259" key="11">
    <source>
        <dbReference type="PROSITE" id="PS50195"/>
    </source>
</evidence>
<protein>
    <recommendedName>
        <fullName evidence="8">Endosomal/vacuolar adapter protein YPT35</fullName>
    </recommendedName>
    <alternativeName>
        <fullName evidence="9">PX domain-containing protein YPT35</fullName>
    </alternativeName>
</protein>
<dbReference type="InterPro" id="IPR037917">
    <property type="entry name" value="Ypt35_PX"/>
</dbReference>
<dbReference type="Proteomes" id="UP001213000">
    <property type="component" value="Unassembled WGS sequence"/>
</dbReference>
<comment type="subcellular location">
    <subcellularLocation>
        <location evidence="2">Endosome</location>
    </subcellularLocation>
    <subcellularLocation>
        <location evidence="1">Vacuole membrane</location>
        <topology evidence="1">Peripheral membrane protein</topology>
    </subcellularLocation>
</comment>
<evidence type="ECO:0000256" key="1">
    <source>
        <dbReference type="ARBA" id="ARBA00004148"/>
    </source>
</evidence>
<keyword evidence="4" id="KW-0926">Vacuole</keyword>
<keyword evidence="13" id="KW-1185">Reference proteome</keyword>
<evidence type="ECO:0000313" key="12">
    <source>
        <dbReference type="EMBL" id="KAJ3565534.1"/>
    </source>
</evidence>
<evidence type="ECO:0000256" key="5">
    <source>
        <dbReference type="ARBA" id="ARBA00022753"/>
    </source>
</evidence>
<dbReference type="SUPFAM" id="SSF64268">
    <property type="entry name" value="PX domain"/>
    <property type="match status" value="1"/>
</dbReference>
<dbReference type="Pfam" id="PF00787">
    <property type="entry name" value="PX"/>
    <property type="match status" value="1"/>
</dbReference>
<comment type="function">
    <text evidence="7">Recruits the lipid transfer protein VPS13 to endosomal and vacuolar membranes.</text>
</comment>
<accession>A0AAD5YNV9</accession>
<evidence type="ECO:0000256" key="9">
    <source>
        <dbReference type="ARBA" id="ARBA00033785"/>
    </source>
</evidence>
<dbReference type="InterPro" id="IPR036871">
    <property type="entry name" value="PX_dom_sf"/>
</dbReference>
<dbReference type="EMBL" id="JANIEX010000562">
    <property type="protein sequence ID" value="KAJ3565534.1"/>
    <property type="molecule type" value="Genomic_DNA"/>
</dbReference>
<keyword evidence="5" id="KW-0967">Endosome</keyword>
<dbReference type="GO" id="GO:0010008">
    <property type="term" value="C:endosome membrane"/>
    <property type="evidence" value="ECO:0007669"/>
    <property type="project" value="UniProtKB-SubCell"/>
</dbReference>
<dbReference type="GO" id="GO:0005774">
    <property type="term" value="C:vacuolar membrane"/>
    <property type="evidence" value="ECO:0007669"/>
    <property type="project" value="UniProtKB-SubCell"/>
</dbReference>
<evidence type="ECO:0000256" key="8">
    <source>
        <dbReference type="ARBA" id="ARBA00033774"/>
    </source>
</evidence>
<dbReference type="PROSITE" id="PS50195">
    <property type="entry name" value="PX"/>
    <property type="match status" value="1"/>
</dbReference>
<dbReference type="AlphaFoldDB" id="A0AAD5YNV9"/>
<dbReference type="GO" id="GO:0032266">
    <property type="term" value="F:phosphatidylinositol-3-phosphate binding"/>
    <property type="evidence" value="ECO:0007669"/>
    <property type="project" value="InterPro"/>
</dbReference>
<evidence type="ECO:0000256" key="7">
    <source>
        <dbReference type="ARBA" id="ARBA00033728"/>
    </source>
</evidence>
<feature type="domain" description="PX" evidence="11">
    <location>
        <begin position="280"/>
        <end position="389"/>
    </location>
</feature>